<organism evidence="6 7">
    <name type="scientific">Thermoclostridium caenicola</name>
    <dbReference type="NCBI Taxonomy" id="659425"/>
    <lineage>
        <taxon>Bacteria</taxon>
        <taxon>Bacillati</taxon>
        <taxon>Bacillota</taxon>
        <taxon>Clostridia</taxon>
        <taxon>Eubacteriales</taxon>
        <taxon>Oscillospiraceae</taxon>
        <taxon>Thermoclostridium</taxon>
    </lineage>
</organism>
<dbReference type="GO" id="GO:0005737">
    <property type="term" value="C:cytoplasm"/>
    <property type="evidence" value="ECO:0007669"/>
    <property type="project" value="UniProtKB-SubCell"/>
</dbReference>
<dbReference type="HAMAP" id="MF_01185">
    <property type="entry name" value="FliW"/>
    <property type="match status" value="1"/>
</dbReference>
<dbReference type="Proteomes" id="UP000324781">
    <property type="component" value="Unassembled WGS sequence"/>
</dbReference>
<accession>A0A1M6E999</accession>
<keyword evidence="6" id="KW-0282">Flagellum</keyword>
<evidence type="ECO:0000313" key="6">
    <source>
        <dbReference type="EMBL" id="SHI81868.1"/>
    </source>
</evidence>
<dbReference type="InterPro" id="IPR024046">
    <property type="entry name" value="Flagellar_assmbl_FliW_dom_sf"/>
</dbReference>
<comment type="function">
    <text evidence="5">Acts as an anti-CsrA protein, binds CsrA and prevents it from repressing translation of its target genes, one of which is flagellin. Binds to flagellin and participates in the assembly of the flagellum.</text>
</comment>
<evidence type="ECO:0000256" key="3">
    <source>
        <dbReference type="ARBA" id="ARBA00022845"/>
    </source>
</evidence>
<dbReference type="SUPFAM" id="SSF141457">
    <property type="entry name" value="BH3618-like"/>
    <property type="match status" value="1"/>
</dbReference>
<comment type="subunit">
    <text evidence="5">Interacts with translational regulator CsrA and flagellin(s).</text>
</comment>
<reference evidence="6 7" key="1">
    <citation type="submission" date="2016-11" db="EMBL/GenBank/DDBJ databases">
        <authorList>
            <person name="Varghese N."/>
            <person name="Submissions S."/>
        </authorList>
    </citation>
    <scope>NUCLEOTIDE SEQUENCE [LARGE SCALE GENOMIC DNA]</scope>
    <source>
        <strain evidence="6 7">DSM 19027</strain>
    </source>
</reference>
<evidence type="ECO:0000256" key="1">
    <source>
        <dbReference type="ARBA" id="ARBA00022490"/>
    </source>
</evidence>
<dbReference type="GO" id="GO:0044780">
    <property type="term" value="P:bacterial-type flagellum assembly"/>
    <property type="evidence" value="ECO:0007669"/>
    <property type="project" value="UniProtKB-UniRule"/>
</dbReference>
<keyword evidence="2 5" id="KW-1005">Bacterial flagellum biogenesis</keyword>
<name>A0A1M6E999_9FIRM</name>
<gene>
    <name evidence="5" type="primary">fliW</name>
    <name evidence="6" type="ORF">SAMN05444373_101119</name>
</gene>
<comment type="subcellular location">
    <subcellularLocation>
        <location evidence="5">Cytoplasm</location>
    </subcellularLocation>
</comment>
<evidence type="ECO:0000256" key="4">
    <source>
        <dbReference type="ARBA" id="ARBA00023186"/>
    </source>
</evidence>
<dbReference type="OrthoDB" id="9801235at2"/>
<keyword evidence="6" id="KW-0969">Cilium</keyword>
<keyword evidence="3 5" id="KW-0810">Translation regulation</keyword>
<proteinExistence type="inferred from homology"/>
<evidence type="ECO:0000256" key="5">
    <source>
        <dbReference type="HAMAP-Rule" id="MF_01185"/>
    </source>
</evidence>
<dbReference type="Gene3D" id="2.30.290.10">
    <property type="entry name" value="BH3618-like"/>
    <property type="match status" value="1"/>
</dbReference>
<sequence length="141" mass="16230">MQINTEPFGAIEIHEEDVITFPEGIPGFEELRRFTLLSMGEGFVNFFWLQSLERPEICFVVTDPFVIYNGYEVKLEDADVEFLGITSPDTVLTLVVVVIPEDPRDIRVNLKAPLIINVEKKLGKQVLQQDESLPIRYYLNR</sequence>
<dbReference type="PANTHER" id="PTHR39190">
    <property type="entry name" value="FLAGELLAR ASSEMBLY FACTOR FLIW"/>
    <property type="match status" value="1"/>
</dbReference>
<evidence type="ECO:0000256" key="2">
    <source>
        <dbReference type="ARBA" id="ARBA00022795"/>
    </source>
</evidence>
<keyword evidence="6" id="KW-0966">Cell projection</keyword>
<keyword evidence="4 5" id="KW-0143">Chaperone</keyword>
<dbReference type="Pfam" id="PF02623">
    <property type="entry name" value="FliW"/>
    <property type="match status" value="1"/>
</dbReference>
<dbReference type="InterPro" id="IPR003775">
    <property type="entry name" value="Flagellar_assembly_factor_FliW"/>
</dbReference>
<dbReference type="AlphaFoldDB" id="A0A1M6E999"/>
<dbReference type="EMBL" id="FQZP01000011">
    <property type="protein sequence ID" value="SHI81868.1"/>
    <property type="molecule type" value="Genomic_DNA"/>
</dbReference>
<comment type="similarity">
    <text evidence="5">Belongs to the FliW family.</text>
</comment>
<keyword evidence="1 5" id="KW-0963">Cytoplasm</keyword>
<dbReference type="PANTHER" id="PTHR39190:SF1">
    <property type="entry name" value="FLAGELLAR ASSEMBLY FACTOR FLIW"/>
    <property type="match status" value="1"/>
</dbReference>
<keyword evidence="7" id="KW-1185">Reference proteome</keyword>
<evidence type="ECO:0000313" key="7">
    <source>
        <dbReference type="Proteomes" id="UP000324781"/>
    </source>
</evidence>
<protein>
    <recommendedName>
        <fullName evidence="5">Flagellar assembly factor FliW</fullName>
    </recommendedName>
</protein>
<dbReference type="GO" id="GO:0006417">
    <property type="term" value="P:regulation of translation"/>
    <property type="evidence" value="ECO:0007669"/>
    <property type="project" value="UniProtKB-KW"/>
</dbReference>
<dbReference type="RefSeq" id="WP_149678229.1">
    <property type="nucleotide sequence ID" value="NZ_FQZP01000011.1"/>
</dbReference>
<dbReference type="NCBIfam" id="NF009793">
    <property type="entry name" value="PRK13285.1-1"/>
    <property type="match status" value="1"/>
</dbReference>